<feature type="transmembrane region" description="Helical" evidence="1">
    <location>
        <begin position="78"/>
        <end position="97"/>
    </location>
</feature>
<organism evidence="2 3">
    <name type="scientific">Alicyclobacillus sacchari</name>
    <dbReference type="NCBI Taxonomy" id="392010"/>
    <lineage>
        <taxon>Bacteria</taxon>
        <taxon>Bacillati</taxon>
        <taxon>Bacillota</taxon>
        <taxon>Bacilli</taxon>
        <taxon>Bacillales</taxon>
        <taxon>Alicyclobacillaceae</taxon>
        <taxon>Alicyclobacillus</taxon>
    </lineage>
</organism>
<keyword evidence="1" id="KW-0812">Transmembrane</keyword>
<dbReference type="OrthoDB" id="5190099at2"/>
<reference evidence="2 3" key="1">
    <citation type="submission" date="2019-03" db="EMBL/GenBank/DDBJ databases">
        <title>Genomic Encyclopedia of Type Strains, Phase IV (KMG-IV): sequencing the most valuable type-strain genomes for metagenomic binning, comparative biology and taxonomic classification.</title>
        <authorList>
            <person name="Goeker M."/>
        </authorList>
    </citation>
    <scope>NUCLEOTIDE SEQUENCE [LARGE SCALE GENOMIC DNA]</scope>
    <source>
        <strain evidence="2 3">DSM 17974</strain>
    </source>
</reference>
<gene>
    <name evidence="2" type="ORF">C7445_11418</name>
</gene>
<dbReference type="RefSeq" id="WP_134160686.1">
    <property type="nucleotide sequence ID" value="NZ_SORF01000014.1"/>
</dbReference>
<dbReference type="InterPro" id="IPR018719">
    <property type="entry name" value="DUF2243_membrane"/>
</dbReference>
<dbReference type="EMBL" id="SORF01000014">
    <property type="protein sequence ID" value="TDY42585.1"/>
    <property type="molecule type" value="Genomic_DNA"/>
</dbReference>
<dbReference type="AlphaFoldDB" id="A0A4R8LHI4"/>
<dbReference type="Pfam" id="PF10002">
    <property type="entry name" value="DUF2243"/>
    <property type="match status" value="1"/>
</dbReference>
<dbReference type="Proteomes" id="UP000294581">
    <property type="component" value="Unassembled WGS sequence"/>
</dbReference>
<feature type="transmembrane region" description="Helical" evidence="1">
    <location>
        <begin position="6"/>
        <end position="28"/>
    </location>
</feature>
<sequence length="143" mass="16055">MERTRLGALLFGMGLTGMLDGIVFHQLLQWHSTYMWTNRHDQIVSDGLLHVVTTALMVAGTFVLWQDGASDKTLRNRRFWGALLLGGGVFNLLEGVIDHHILQIHHVRPGPMQIQYDIAFDLVACLLLILGIGLLRMHSLTTD</sequence>
<proteinExistence type="predicted"/>
<protein>
    <submittedName>
        <fullName evidence="2">Putative membrane protein</fullName>
    </submittedName>
</protein>
<comment type="caution">
    <text evidence="2">The sequence shown here is derived from an EMBL/GenBank/DDBJ whole genome shotgun (WGS) entry which is preliminary data.</text>
</comment>
<evidence type="ECO:0000256" key="1">
    <source>
        <dbReference type="SAM" id="Phobius"/>
    </source>
</evidence>
<keyword evidence="3" id="KW-1185">Reference proteome</keyword>
<evidence type="ECO:0000313" key="2">
    <source>
        <dbReference type="EMBL" id="TDY42585.1"/>
    </source>
</evidence>
<name>A0A4R8LHI4_9BACL</name>
<accession>A0A4R8LHI4</accession>
<keyword evidence="1" id="KW-1133">Transmembrane helix</keyword>
<keyword evidence="1" id="KW-0472">Membrane</keyword>
<evidence type="ECO:0000313" key="3">
    <source>
        <dbReference type="Proteomes" id="UP000294581"/>
    </source>
</evidence>
<feature type="transmembrane region" description="Helical" evidence="1">
    <location>
        <begin position="48"/>
        <end position="66"/>
    </location>
</feature>
<feature type="transmembrane region" description="Helical" evidence="1">
    <location>
        <begin position="118"/>
        <end position="137"/>
    </location>
</feature>